<protein>
    <submittedName>
        <fullName evidence="1">Uncharacterized protein</fullName>
    </submittedName>
</protein>
<dbReference type="EMBL" id="CP048222">
    <property type="protein sequence ID" value="QHT66639.1"/>
    <property type="molecule type" value="Genomic_DNA"/>
</dbReference>
<reference evidence="1 2" key="1">
    <citation type="submission" date="2020-01" db="EMBL/GenBank/DDBJ databases">
        <authorList>
            <person name="Kim M.K."/>
        </authorList>
    </citation>
    <scope>NUCLEOTIDE SEQUENCE [LARGE SCALE GENOMIC DNA]</scope>
    <source>
        <strain evidence="1 2">172606-1</strain>
    </source>
</reference>
<name>A0A6C0GF37_9BACT</name>
<dbReference type="AlphaFoldDB" id="A0A6C0GF37"/>
<keyword evidence="2" id="KW-1185">Reference proteome</keyword>
<accession>A0A6C0GF37</accession>
<evidence type="ECO:0000313" key="1">
    <source>
        <dbReference type="EMBL" id="QHT66639.1"/>
    </source>
</evidence>
<sequence>MTQPTYPLIMIYNNRVLHVIPTEVDLSKPTPFDYIRPTDQEVAFDSNGNKWTYLLTSNQSNQFEDSLSKKLLLYLFPSPVLIVKPEWTKQGIYQLEELKGIITECISNGDGVISPFTDADRIEVAISQANSFKELYQNLIKYGFDVEENNLWREQKHN</sequence>
<proteinExistence type="predicted"/>
<gene>
    <name evidence="1" type="ORF">GXP67_08205</name>
</gene>
<dbReference type="KEGG" id="rhoz:GXP67_08205"/>
<dbReference type="Proteomes" id="UP000480178">
    <property type="component" value="Chromosome"/>
</dbReference>
<dbReference type="RefSeq" id="WP_162442693.1">
    <property type="nucleotide sequence ID" value="NZ_CP048222.1"/>
</dbReference>
<evidence type="ECO:0000313" key="2">
    <source>
        <dbReference type="Proteomes" id="UP000480178"/>
    </source>
</evidence>
<organism evidence="1 2">
    <name type="scientific">Rhodocytophaga rosea</name>
    <dbReference type="NCBI Taxonomy" id="2704465"/>
    <lineage>
        <taxon>Bacteria</taxon>
        <taxon>Pseudomonadati</taxon>
        <taxon>Bacteroidota</taxon>
        <taxon>Cytophagia</taxon>
        <taxon>Cytophagales</taxon>
        <taxon>Rhodocytophagaceae</taxon>
        <taxon>Rhodocytophaga</taxon>
    </lineage>
</organism>